<feature type="domain" description="Flavodoxin-like" evidence="1">
    <location>
        <begin position="5"/>
        <end position="185"/>
    </location>
</feature>
<reference evidence="2 3" key="1">
    <citation type="submission" date="2019-08" db="EMBL/GenBank/DDBJ databases">
        <title>Archaea genome.</title>
        <authorList>
            <person name="Kajale S."/>
            <person name="Shouche Y."/>
            <person name="Deshpande N."/>
            <person name="Sharma A."/>
        </authorList>
    </citation>
    <scope>NUCLEOTIDE SEQUENCE [LARGE SCALE GENOMIC DNA]</scope>
    <source>
        <strain evidence="2 3">ESP3B_9</strain>
    </source>
</reference>
<dbReference type="Proteomes" id="UP000324104">
    <property type="component" value="Unassembled WGS sequence"/>
</dbReference>
<comment type="caution">
    <text evidence="2">The sequence shown here is derived from an EMBL/GenBank/DDBJ whole genome shotgun (WGS) entry which is preliminary data.</text>
</comment>
<keyword evidence="3" id="KW-1185">Reference proteome</keyword>
<protein>
    <submittedName>
        <fullName evidence="2">Protoporphyrinogen oxidase</fullName>
    </submittedName>
</protein>
<evidence type="ECO:0000313" key="3">
    <source>
        <dbReference type="Proteomes" id="UP000324104"/>
    </source>
</evidence>
<dbReference type="InterPro" id="IPR026816">
    <property type="entry name" value="Flavodoxin_dom"/>
</dbReference>
<dbReference type="GO" id="GO:0010181">
    <property type="term" value="F:FMN binding"/>
    <property type="evidence" value="ECO:0007669"/>
    <property type="project" value="InterPro"/>
</dbReference>
<dbReference type="Gene3D" id="3.40.50.360">
    <property type="match status" value="1"/>
</dbReference>
<dbReference type="InterPro" id="IPR008254">
    <property type="entry name" value="Flavodoxin/NO_synth"/>
</dbReference>
<dbReference type="InterPro" id="IPR029039">
    <property type="entry name" value="Flavoprotein-like_sf"/>
</dbReference>
<organism evidence="2 3">
    <name type="scientific">Natrialba swarupiae</name>
    <dbReference type="NCBI Taxonomy" id="2448032"/>
    <lineage>
        <taxon>Archaea</taxon>
        <taxon>Methanobacteriati</taxon>
        <taxon>Methanobacteriota</taxon>
        <taxon>Stenosarchaea group</taxon>
        <taxon>Halobacteria</taxon>
        <taxon>Halobacteriales</taxon>
        <taxon>Natrialbaceae</taxon>
        <taxon>Natrialba</taxon>
    </lineage>
</organism>
<dbReference type="InterPro" id="IPR052200">
    <property type="entry name" value="Protoporphyrinogen_IX_DH"/>
</dbReference>
<accession>A0A5D5AJH2</accession>
<evidence type="ECO:0000313" key="2">
    <source>
        <dbReference type="EMBL" id="TYT61093.1"/>
    </source>
</evidence>
<dbReference type="PANTHER" id="PTHR38030:SF2">
    <property type="entry name" value="PROTOPORPHYRINOGEN IX DEHYDROGENASE [QUINONE]"/>
    <property type="match status" value="1"/>
</dbReference>
<evidence type="ECO:0000259" key="1">
    <source>
        <dbReference type="PROSITE" id="PS50902"/>
    </source>
</evidence>
<dbReference type="GO" id="GO:0006783">
    <property type="term" value="P:heme biosynthetic process"/>
    <property type="evidence" value="ECO:0007669"/>
    <property type="project" value="TreeGrafter"/>
</dbReference>
<dbReference type="SUPFAM" id="SSF52218">
    <property type="entry name" value="Flavoproteins"/>
    <property type="match status" value="1"/>
</dbReference>
<dbReference type="PANTHER" id="PTHR38030">
    <property type="entry name" value="PROTOPORPHYRINOGEN IX DEHYDROGENASE [MENAQUINONE]"/>
    <property type="match status" value="1"/>
</dbReference>
<dbReference type="AlphaFoldDB" id="A0A5D5AJH2"/>
<dbReference type="PROSITE" id="PS50902">
    <property type="entry name" value="FLAVODOXIN_LIKE"/>
    <property type="match status" value="1"/>
</dbReference>
<dbReference type="RefSeq" id="WP_149082405.1">
    <property type="nucleotide sequence ID" value="NZ_VTAW01000023.1"/>
</dbReference>
<dbReference type="GO" id="GO:0070819">
    <property type="term" value="F:menaquinone-dependent protoporphyrinogen oxidase activity"/>
    <property type="evidence" value="ECO:0007669"/>
    <property type="project" value="TreeGrafter"/>
</dbReference>
<name>A0A5D5AJH2_9EURY</name>
<dbReference type="EMBL" id="VTAW01000023">
    <property type="protein sequence ID" value="TYT61093.1"/>
    <property type="molecule type" value="Genomic_DNA"/>
</dbReference>
<dbReference type="CDD" id="cd03128">
    <property type="entry name" value="GAT_1"/>
    <property type="match status" value="1"/>
</dbReference>
<proteinExistence type="predicted"/>
<gene>
    <name evidence="2" type="ORF">FYC77_15485</name>
</gene>
<sequence>MTARTLVCYGSSEGQTASIAERIGDALEADGYDATLVHLKHPPADLDLEAYDGVIVGASIHMGHHQQYVTAFVRDNVEALNRLPSAFFSVSLTAAGNDTDSQETARELLAELPTETGWEPDRTLTVAGALKYRQYGLLKRFAMRGIAGRAGGDTDTSRNHEYTDWDDVESFALEFADELVALQEG</sequence>
<dbReference type="Pfam" id="PF12724">
    <property type="entry name" value="Flavodoxin_5"/>
    <property type="match status" value="1"/>
</dbReference>